<evidence type="ECO:0000256" key="4">
    <source>
        <dbReference type="ARBA" id="ARBA00023125"/>
    </source>
</evidence>
<reference evidence="9" key="1">
    <citation type="submission" date="2022-01" db="EMBL/GenBank/DDBJ databases">
        <title>Genome Sequence Resource for Two Populations of Ditylenchus destructor, the Migratory Endoparasitic Phytonematode.</title>
        <authorList>
            <person name="Zhang H."/>
            <person name="Lin R."/>
            <person name="Xie B."/>
        </authorList>
    </citation>
    <scope>NUCLEOTIDE SEQUENCE</scope>
    <source>
        <strain evidence="9">BazhouSP</strain>
    </source>
</reference>
<sequence>MTTSTANDPLLYSNHSNQMEDPRQDSTSSTYVTTVTKSGGRRRRLLSAPSSDTITYSIEDEEIAEINGEDYFDEPAAKTSSRHKQNLRSAVRRDSYKAEIPHSSPIPISGQETVRSVLMRAQRAAGTSNTILVRRDSQSMGMQLPLSGSAPASQVLSSNGNYGPRTYVITSPSATNPVISKPRRAPARTIQPIPVYPQKAQHNGPILVGSTDSGVCLADGASNESTDLKEARMSPASSSSGNSCSSKKSSPAGSKRGSPTVKHSLLQNVLSNSGGGTAQRLRQNFGRSPSMELDSEAGRARYMALRHSRDSPSDYHTNQELDDYIIDEILSLEDERQYGRHYGGGGPNLPMSYSCVDNLGLNNQGNNAQHHNQLQNGGGNQQQHALQHQNVPGSNSSSSSRPIPSHGGSSGNTSMHSGSPVATVGSAGEPPLHSPNRLGERSESQGSNSNFRHVVSSSAPTSSFDMESFVRRGAASSAGANGGGADSGGSGNADDFYRDRRKKDIHNMIERRRRYNINDRIKELGLMLPKCTAEDMKLNKGTILKASCDYIRQLQQDRDLMIKQQQHQAKLEETSRAYAQRIRELEDQLQKNGVNVPPSTLPPLNIVRQNSASITNNPSSAPGGRPIKQEPYEPGEYSNNLSPSQTPTGLASAGFMSQLQEMQITSPGAFQNPQNPHQNSPTQQQHHSQMGGQPNQFMVGSLPASLAGQQYMSRAFFQQSPPLAAISSASLSEYSTPNTTWSPLQQAGQMLMGGMPNGQYGDLTMEDLSSLQNRGPLLQGDPMIGSLAGAQMSPEIQWDIAGFSPDAATGGNVQQGGGNNGGHHAHGNNQNPVTSMDY</sequence>
<feature type="region of interest" description="Disordered" evidence="7">
    <location>
        <begin position="612"/>
        <end position="651"/>
    </location>
</feature>
<dbReference type="PANTHER" id="PTHR45776:SF2">
    <property type="entry name" value="MIP04163P"/>
    <property type="match status" value="1"/>
</dbReference>
<feature type="compositionally biased region" description="Gly residues" evidence="7">
    <location>
        <begin position="480"/>
        <end position="491"/>
    </location>
</feature>
<evidence type="ECO:0000313" key="9">
    <source>
        <dbReference type="EMBL" id="KAI1699328.1"/>
    </source>
</evidence>
<dbReference type="Proteomes" id="UP001201812">
    <property type="component" value="Unassembled WGS sequence"/>
</dbReference>
<keyword evidence="4 9" id="KW-0238">DNA-binding</keyword>
<evidence type="ECO:0000256" key="6">
    <source>
        <dbReference type="ARBA" id="ARBA00023242"/>
    </source>
</evidence>
<dbReference type="GO" id="GO:0000978">
    <property type="term" value="F:RNA polymerase II cis-regulatory region sequence-specific DNA binding"/>
    <property type="evidence" value="ECO:0007669"/>
    <property type="project" value="TreeGrafter"/>
</dbReference>
<dbReference type="SMART" id="SM00353">
    <property type="entry name" value="HLH"/>
    <property type="match status" value="1"/>
</dbReference>
<dbReference type="PROSITE" id="PS50888">
    <property type="entry name" value="BHLH"/>
    <property type="match status" value="1"/>
</dbReference>
<accession>A0AAD4MMN4</accession>
<dbReference type="Gene3D" id="4.10.280.10">
    <property type="entry name" value="Helix-loop-helix DNA-binding domain"/>
    <property type="match status" value="1"/>
</dbReference>
<dbReference type="SUPFAM" id="SSF47459">
    <property type="entry name" value="HLH, helix-loop-helix DNA-binding domain"/>
    <property type="match status" value="1"/>
</dbReference>
<dbReference type="Pfam" id="PF00010">
    <property type="entry name" value="HLH"/>
    <property type="match status" value="1"/>
</dbReference>
<comment type="subcellular location">
    <subcellularLocation>
        <location evidence="1">Nucleus</location>
    </subcellularLocation>
</comment>
<evidence type="ECO:0000256" key="7">
    <source>
        <dbReference type="SAM" id="MobiDB-lite"/>
    </source>
</evidence>
<keyword evidence="6" id="KW-0539">Nucleus</keyword>
<proteinExistence type="inferred from homology"/>
<evidence type="ECO:0000256" key="1">
    <source>
        <dbReference type="ARBA" id="ARBA00004123"/>
    </source>
</evidence>
<feature type="compositionally biased region" description="Polar residues" evidence="7">
    <location>
        <begin position="444"/>
        <end position="462"/>
    </location>
</feature>
<comment type="caution">
    <text evidence="9">The sequence shown here is derived from an EMBL/GenBank/DDBJ whole genome shotgun (WGS) entry which is preliminary data.</text>
</comment>
<feature type="domain" description="BHLH" evidence="8">
    <location>
        <begin position="501"/>
        <end position="554"/>
    </location>
</feature>
<feature type="compositionally biased region" description="Low complexity" evidence="7">
    <location>
        <begin position="234"/>
        <end position="259"/>
    </location>
</feature>
<feature type="compositionally biased region" description="Polar residues" evidence="7">
    <location>
        <begin position="637"/>
        <end position="651"/>
    </location>
</feature>
<dbReference type="AlphaFoldDB" id="A0AAD4MMN4"/>
<name>A0AAD4MMN4_9BILA</name>
<keyword evidence="3" id="KW-0805">Transcription regulation</keyword>
<dbReference type="InterPro" id="IPR011598">
    <property type="entry name" value="bHLH_dom"/>
</dbReference>
<feature type="region of interest" description="Disordered" evidence="7">
    <location>
        <begin position="1"/>
        <end position="44"/>
    </location>
</feature>
<dbReference type="GO" id="GO:0005634">
    <property type="term" value="C:nucleus"/>
    <property type="evidence" value="ECO:0007669"/>
    <property type="project" value="UniProtKB-SubCell"/>
</dbReference>
<comment type="similarity">
    <text evidence="2">Belongs to the MiT/TFE family.</text>
</comment>
<feature type="region of interest" description="Disordered" evidence="7">
    <location>
        <begin position="805"/>
        <end position="838"/>
    </location>
</feature>
<keyword evidence="5" id="KW-0804">Transcription</keyword>
<feature type="region of interest" description="Disordered" evidence="7">
    <location>
        <begin position="218"/>
        <end position="294"/>
    </location>
</feature>
<evidence type="ECO:0000256" key="2">
    <source>
        <dbReference type="ARBA" id="ARBA00008289"/>
    </source>
</evidence>
<feature type="compositionally biased region" description="Basic and acidic residues" evidence="7">
    <location>
        <begin position="91"/>
        <end position="100"/>
    </location>
</feature>
<dbReference type="PANTHER" id="PTHR45776">
    <property type="entry name" value="MIP04163P"/>
    <property type="match status" value="1"/>
</dbReference>
<keyword evidence="10" id="KW-1185">Reference proteome</keyword>
<feature type="region of interest" description="Disordered" evidence="7">
    <location>
        <begin position="76"/>
        <end position="108"/>
    </location>
</feature>
<evidence type="ECO:0000259" key="8">
    <source>
        <dbReference type="PROSITE" id="PS50888"/>
    </source>
</evidence>
<evidence type="ECO:0000313" key="10">
    <source>
        <dbReference type="Proteomes" id="UP001201812"/>
    </source>
</evidence>
<dbReference type="EMBL" id="JAKKPZ010000183">
    <property type="protein sequence ID" value="KAI1699328.1"/>
    <property type="molecule type" value="Genomic_DNA"/>
</dbReference>
<protein>
    <submittedName>
        <fullName evidence="9">Helix-loop-helix DNA-binding domain-containing protein</fullName>
    </submittedName>
</protein>
<evidence type="ECO:0000256" key="3">
    <source>
        <dbReference type="ARBA" id="ARBA00023015"/>
    </source>
</evidence>
<gene>
    <name evidence="9" type="ORF">DdX_17386</name>
</gene>
<feature type="compositionally biased region" description="Polar residues" evidence="7">
    <location>
        <begin position="1"/>
        <end position="17"/>
    </location>
</feature>
<evidence type="ECO:0000256" key="5">
    <source>
        <dbReference type="ARBA" id="ARBA00023163"/>
    </source>
</evidence>
<feature type="compositionally biased region" description="Low complexity" evidence="7">
    <location>
        <begin position="26"/>
        <end position="38"/>
    </location>
</feature>
<feature type="compositionally biased region" description="Low complexity" evidence="7">
    <location>
        <begin position="360"/>
        <end position="407"/>
    </location>
</feature>
<feature type="region of interest" description="Disordered" evidence="7">
    <location>
        <begin position="667"/>
        <end position="695"/>
    </location>
</feature>
<dbReference type="GO" id="GO:0000981">
    <property type="term" value="F:DNA-binding transcription factor activity, RNA polymerase II-specific"/>
    <property type="evidence" value="ECO:0007669"/>
    <property type="project" value="TreeGrafter"/>
</dbReference>
<dbReference type="InterPro" id="IPR036638">
    <property type="entry name" value="HLH_DNA-bd_sf"/>
</dbReference>
<dbReference type="GO" id="GO:0046983">
    <property type="term" value="F:protein dimerization activity"/>
    <property type="evidence" value="ECO:0007669"/>
    <property type="project" value="InterPro"/>
</dbReference>
<feature type="region of interest" description="Disordered" evidence="7">
    <location>
        <begin position="360"/>
        <end position="462"/>
    </location>
</feature>
<organism evidence="9 10">
    <name type="scientific">Ditylenchus destructor</name>
    <dbReference type="NCBI Taxonomy" id="166010"/>
    <lineage>
        <taxon>Eukaryota</taxon>
        <taxon>Metazoa</taxon>
        <taxon>Ecdysozoa</taxon>
        <taxon>Nematoda</taxon>
        <taxon>Chromadorea</taxon>
        <taxon>Rhabditida</taxon>
        <taxon>Tylenchina</taxon>
        <taxon>Tylenchomorpha</taxon>
        <taxon>Sphaerularioidea</taxon>
        <taxon>Anguinidae</taxon>
        <taxon>Anguininae</taxon>
        <taxon>Ditylenchus</taxon>
    </lineage>
</organism>
<feature type="region of interest" description="Disordered" evidence="7">
    <location>
        <begin position="475"/>
        <end position="498"/>
    </location>
</feature>
<dbReference type="CDD" id="cd11397">
    <property type="entry name" value="bHLHzip_MITF_like"/>
    <property type="match status" value="1"/>
</dbReference>